<dbReference type="RefSeq" id="WP_265425015.1">
    <property type="nucleotide sequence ID" value="NZ_JAPFPW010000009.1"/>
</dbReference>
<comment type="caution">
    <text evidence="1">The sequence shown here is derived from an EMBL/GenBank/DDBJ whole genome shotgun (WGS) entry which is preliminary data.</text>
</comment>
<gene>
    <name evidence="1" type="ORF">OOT00_08855</name>
</gene>
<proteinExistence type="predicted"/>
<organism evidence="1 2">
    <name type="scientific">Desulfobotulus pelophilus</name>
    <dbReference type="NCBI Taxonomy" id="2823377"/>
    <lineage>
        <taxon>Bacteria</taxon>
        <taxon>Pseudomonadati</taxon>
        <taxon>Thermodesulfobacteriota</taxon>
        <taxon>Desulfobacteria</taxon>
        <taxon>Desulfobacterales</taxon>
        <taxon>Desulfobacteraceae</taxon>
        <taxon>Desulfobotulus</taxon>
    </lineage>
</organism>
<evidence type="ECO:0000313" key="1">
    <source>
        <dbReference type="EMBL" id="MCW7754095.1"/>
    </source>
</evidence>
<accession>A0ABT3N9I3</accession>
<sequence length="322" mass="36447">MIPDPLRVLCIGDNRPGHEKQTQAMLDAFGKRAPVEFRWFRVPDGRRFASVSRLQALVAEILPVSADGILESWGWNTKAFHPHLVMATGSHTHGALLVLGRYYRARTLVCMTPDFFVRKTVDRILSPMHDGKEEDSRLRVTLGPPCRQIVRDKRCLDRGLILVGGTDASSHVWDTGQLMKAIGDVLNQSPMDSWEIGSSPRTPEETERVLAEYARERPDVSFQPFSVAPRGWVEQAYARSTEVWISADSISMVYEALTAGCRVGILPVQWRKRKNKFQKSLDFLHAKGWVVYPGEMFKEDMPLLDEAGRAAEEAVTEWWGKK</sequence>
<name>A0ABT3N9I3_9BACT</name>
<dbReference type="EMBL" id="JAPFPW010000009">
    <property type="protein sequence ID" value="MCW7754095.1"/>
    <property type="molecule type" value="Genomic_DNA"/>
</dbReference>
<keyword evidence="2" id="KW-1185">Reference proteome</keyword>
<reference evidence="1 2" key="1">
    <citation type="submission" date="2022-11" db="EMBL/GenBank/DDBJ databases">
        <title>Desulfobotulus tamanensis H1 sp. nov. - anaerobic, alkaliphilic, sulphate reducing bacterium isolated from terrestrial mud volcano.</title>
        <authorList>
            <person name="Frolova A."/>
            <person name="Merkel A.Y."/>
            <person name="Slobodkin A.I."/>
        </authorList>
    </citation>
    <scope>NUCLEOTIDE SEQUENCE [LARGE SCALE GENOMIC DNA]</scope>
    <source>
        <strain evidence="1 2">H1</strain>
    </source>
</reference>
<protein>
    <submittedName>
        <fullName evidence="1">Mitochondrial fission ELM1 family protein</fullName>
    </submittedName>
</protein>
<dbReference type="Pfam" id="PF06258">
    <property type="entry name" value="Mito_fiss_Elm1"/>
    <property type="match status" value="1"/>
</dbReference>
<dbReference type="Proteomes" id="UP001209681">
    <property type="component" value="Unassembled WGS sequence"/>
</dbReference>
<dbReference type="InterPro" id="IPR009367">
    <property type="entry name" value="Elm1-like"/>
</dbReference>
<evidence type="ECO:0000313" key="2">
    <source>
        <dbReference type="Proteomes" id="UP001209681"/>
    </source>
</evidence>